<evidence type="ECO:0000313" key="2">
    <source>
        <dbReference type="WBParaSite" id="RSKR_0001141300.1"/>
    </source>
</evidence>
<reference evidence="2" key="1">
    <citation type="submission" date="2016-11" db="UniProtKB">
        <authorList>
            <consortium name="WormBaseParasite"/>
        </authorList>
    </citation>
    <scope>IDENTIFICATION</scope>
    <source>
        <strain evidence="2">KR3021</strain>
    </source>
</reference>
<protein>
    <submittedName>
        <fullName evidence="2">SF4 helicase domain-containing protein</fullName>
    </submittedName>
</protein>
<proteinExistence type="predicted"/>
<name>A0AC35UGK0_9BILA</name>
<dbReference type="WBParaSite" id="RSKR_0001141300.1">
    <property type="protein sequence ID" value="RSKR_0001141300.1"/>
    <property type="gene ID" value="RSKR_0001141300"/>
</dbReference>
<sequence length="624" mass="71207">MLVENPRGTDISNYSAKICPLEKYDLQLGSANTHTDNHEQCICIHVTFKGADRLSARGTPRDEESQFEQSASRSEVAPLTKSTSVNDLGSFAAADPEIRLLWNESMELSDIPINIAPLFRVLRAQLGIDTISAETLRIYNIRAHFDSYDHTAIFYPRYRKPTNASRPPEGLKVVRQIKDNKMEKENFPNSSKEKKFSGIFGFHLASPSDTTIMITTNERDALAVYDATDGMLAISLPQGEKMDYSILPYLERFETIYIWFPSVHHKFAKDYAVVLNTSRCFVVLAQERPIELMRDNRSKAILHAIHDDSLHVRHRAFKSLVDIRDDVKSELLNNTKKAIGFAQWKRFEALNPYLGGLRPGELTVFTGGSGYGKTTFLCEYSMDLFTQGVRTLFCSFEMPEEKILKWMLVQYAGPAHIKSLSRCKTYNNGIKIPIYRVENHPSVDQWIDRFEKLKSDIMFLSNDQIRNKTISEIFRTIEEHILRCGFQHIVIDNLQFMMGMATLSNDKSNSYDQYQTQDRFVGLLRSLATNYNVHVTLVVHPRKHSSDATLELADVGGTGRVTQEADNVYAITRKRTGDGKVKKYLTILKSRYGGSKRCSSDHQLELVFQQPTYTHIIYDSSLPE</sequence>
<accession>A0AC35UGK0</accession>
<dbReference type="Proteomes" id="UP000095286">
    <property type="component" value="Unplaced"/>
</dbReference>
<organism evidence="1 2">
    <name type="scientific">Rhabditophanes sp. KR3021</name>
    <dbReference type="NCBI Taxonomy" id="114890"/>
    <lineage>
        <taxon>Eukaryota</taxon>
        <taxon>Metazoa</taxon>
        <taxon>Ecdysozoa</taxon>
        <taxon>Nematoda</taxon>
        <taxon>Chromadorea</taxon>
        <taxon>Rhabditida</taxon>
        <taxon>Tylenchina</taxon>
        <taxon>Panagrolaimomorpha</taxon>
        <taxon>Strongyloidoidea</taxon>
        <taxon>Alloionematidae</taxon>
        <taxon>Rhabditophanes</taxon>
    </lineage>
</organism>
<evidence type="ECO:0000313" key="1">
    <source>
        <dbReference type="Proteomes" id="UP000095286"/>
    </source>
</evidence>